<keyword evidence="13" id="KW-0966">Cell projection</keyword>
<dbReference type="OrthoDB" id="6232933at2759"/>
<accession>A0A6A5DE34</accession>
<keyword evidence="8" id="KW-0967">Endosome</keyword>
<evidence type="ECO:0000256" key="17">
    <source>
        <dbReference type="ARBA" id="ARBA00060492"/>
    </source>
</evidence>
<gene>
    <name evidence="22" type="primary">LAMP2_2</name>
    <name evidence="22" type="ORF">MS3_00004534</name>
</gene>
<evidence type="ECO:0000256" key="12">
    <source>
        <dbReference type="ARBA" id="ARBA00023180"/>
    </source>
</evidence>
<keyword evidence="9" id="KW-1133">Transmembrane helix</keyword>
<evidence type="ECO:0000256" key="10">
    <source>
        <dbReference type="ARBA" id="ARBA00023018"/>
    </source>
</evidence>
<dbReference type="GO" id="GO:0005886">
    <property type="term" value="C:plasma membrane"/>
    <property type="evidence" value="ECO:0007669"/>
    <property type="project" value="UniProtKB-SubCell"/>
</dbReference>
<dbReference type="GeneID" id="24589376"/>
<keyword evidence="7" id="KW-0732">Signal</keyword>
<keyword evidence="23" id="KW-1185">Reference proteome</keyword>
<keyword evidence="11 20" id="KW-0472">Membrane</keyword>
<dbReference type="Pfam" id="PF01299">
    <property type="entry name" value="Lamp2-like_luminal"/>
    <property type="match status" value="1"/>
</dbReference>
<evidence type="ECO:0000256" key="8">
    <source>
        <dbReference type="ARBA" id="ARBA00022753"/>
    </source>
</evidence>
<dbReference type="CTD" id="24589376"/>
<evidence type="ECO:0000256" key="9">
    <source>
        <dbReference type="ARBA" id="ARBA00022989"/>
    </source>
</evidence>
<dbReference type="PROSITE" id="PS51407">
    <property type="entry name" value="LAMP_3"/>
    <property type="match status" value="1"/>
</dbReference>
<dbReference type="AlphaFoldDB" id="A0A6A5DE34"/>
<dbReference type="RefSeq" id="XP_012793235.2">
    <property type="nucleotide sequence ID" value="XM_012937781.3"/>
</dbReference>
<comment type="function">
    <text evidence="16">Plays a role in short-term synaptic plasticity in a subset of GABAergic neurons in the brain.</text>
</comment>
<evidence type="ECO:0000256" key="7">
    <source>
        <dbReference type="ARBA" id="ARBA00022729"/>
    </source>
</evidence>
<evidence type="ECO:0000256" key="18">
    <source>
        <dbReference type="ARBA" id="ARBA00074379"/>
    </source>
</evidence>
<comment type="caution">
    <text evidence="22">The sequence shown here is derived from an EMBL/GenBank/DDBJ whole genome shotgun (WGS) entry which is preliminary data.</text>
</comment>
<organism evidence="22 23">
    <name type="scientific">Schistosoma haematobium</name>
    <name type="common">Blood fluke</name>
    <dbReference type="NCBI Taxonomy" id="6185"/>
    <lineage>
        <taxon>Eukaryota</taxon>
        <taxon>Metazoa</taxon>
        <taxon>Spiralia</taxon>
        <taxon>Lophotrochozoa</taxon>
        <taxon>Platyhelminthes</taxon>
        <taxon>Trematoda</taxon>
        <taxon>Digenea</taxon>
        <taxon>Strigeidida</taxon>
        <taxon>Schistosomatoidea</taxon>
        <taxon>Schistosomatidae</taxon>
        <taxon>Schistosoma</taxon>
    </lineage>
</organism>
<reference evidence="22" key="2">
    <citation type="journal article" date="2019" name="Gigascience">
        <title>High-quality Schistosoma haematobium genome achieved by single-molecule and long-range sequencing.</title>
        <authorList>
            <person name="Stroehlein A.J."/>
            <person name="Korhonen P.K."/>
            <person name="Chong T.M."/>
            <person name="Lim Y.L."/>
            <person name="Chan K.G."/>
            <person name="Webster B."/>
            <person name="Rollinson D."/>
            <person name="Brindley P.J."/>
            <person name="Gasser R.B."/>
            <person name="Young N.D."/>
        </authorList>
    </citation>
    <scope>NUCLEOTIDE SEQUENCE</scope>
</reference>
<dbReference type="InterPro" id="IPR048528">
    <property type="entry name" value="Lamp2-like_luminal"/>
</dbReference>
<evidence type="ECO:0000256" key="14">
    <source>
        <dbReference type="ARBA" id="ARBA00023329"/>
    </source>
</evidence>
<evidence type="ECO:0000259" key="21">
    <source>
        <dbReference type="Pfam" id="PF01299"/>
    </source>
</evidence>
<keyword evidence="14" id="KW-0968">Cytoplasmic vesicle</keyword>
<comment type="subcellular location">
    <subcellularLocation>
        <location evidence="4">Cell projection</location>
        <location evidence="4">Dendrite</location>
    </subcellularLocation>
    <subcellularLocation>
        <location evidence="17">Cell projection</location>
        <location evidence="17">Growth cone membrane</location>
        <topology evidence="17">Single-pass type I membrane protein</topology>
    </subcellularLocation>
    <subcellularLocation>
        <location evidence="15">Cytoplasmic vesicle</location>
        <location evidence="15">Secretory vesicle</location>
        <location evidence="15">Synaptic vesicle membrane</location>
        <topology evidence="15">Single-pass type I membrane protein</topology>
    </subcellularLocation>
    <subcellularLocation>
        <location evidence="2">Early endosome membrane</location>
        <topology evidence="2">Single-pass type I membrane protein</topology>
    </subcellularLocation>
    <subcellularLocation>
        <location evidence="1">Endoplasmic reticulum-Golgi intermediate compartment membrane</location>
        <topology evidence="1">Single-pass type I membrane protein</topology>
    </subcellularLocation>
    <subcellularLocation>
        <location evidence="20">Membrane</location>
        <topology evidence="20">Single-pass type I membrane protein</topology>
    </subcellularLocation>
    <subcellularLocation>
        <location evidence="3">Recycling endosome</location>
    </subcellularLocation>
</comment>
<dbReference type="Gene3D" id="2.40.160.110">
    <property type="match status" value="1"/>
</dbReference>
<keyword evidence="12" id="KW-0325">Glycoprotein</keyword>
<dbReference type="InterPro" id="IPR002000">
    <property type="entry name" value="Lysosome-assoc_membr_glycop"/>
</dbReference>
<dbReference type="GO" id="GO:0005765">
    <property type="term" value="C:lysosomal membrane"/>
    <property type="evidence" value="ECO:0007669"/>
    <property type="project" value="TreeGrafter"/>
</dbReference>
<comment type="similarity">
    <text evidence="5 20">Belongs to the LAMP family.</text>
</comment>
<evidence type="ECO:0000256" key="2">
    <source>
        <dbReference type="ARBA" id="ARBA00004158"/>
    </source>
</evidence>
<evidence type="ECO:0000313" key="22">
    <source>
        <dbReference type="EMBL" id="KAH9592699.1"/>
    </source>
</evidence>
<dbReference type="GO" id="GO:0031902">
    <property type="term" value="C:late endosome membrane"/>
    <property type="evidence" value="ECO:0007669"/>
    <property type="project" value="TreeGrafter"/>
</dbReference>
<dbReference type="KEGG" id="shx:MS3_00004534"/>
<sequence>MFVVLSALIVACLDQIVCFGVGPVTSPATFRIGSNDSNILLQGYINITLAYTKVQKPPVVVSIDSATQGGFQVSGYFEKEIESLDLSWKTDWSNSTWNLTFQFAKSENSYNLSGISLLYELDDLPGLRYASNNRSLFSVTIGSYYSCQAEQNIVLNHSTPNPVTVKLTLSQLRVQAFRHGLEPEFNGIMVQCLLDYHLDRVVPIVIGISLAVMIIVALIAFIITSRRNRNISGSSGSGGYQQI</sequence>
<reference evidence="22" key="4">
    <citation type="journal article" date="2022" name="PLoS Pathog.">
        <title>Chromosome-level genome of Schistosoma haematobium underpins genome-wide explorations of molecular variation.</title>
        <authorList>
            <person name="Stroehlein A.J."/>
            <person name="Korhonen P.K."/>
            <person name="Lee V.V."/>
            <person name="Ralph S.A."/>
            <person name="Mentink-Kane M."/>
            <person name="You H."/>
            <person name="McManus D.P."/>
            <person name="Tchuente L.T."/>
            <person name="Stothard J.R."/>
            <person name="Kaur P."/>
            <person name="Dudchenko O."/>
            <person name="Aiden E.L."/>
            <person name="Yang B."/>
            <person name="Yang H."/>
            <person name="Emery A.M."/>
            <person name="Webster B.L."/>
            <person name="Brindley P.J."/>
            <person name="Rollinson D."/>
            <person name="Chang B.C.H."/>
            <person name="Gasser R.B."/>
            <person name="Young N.D."/>
        </authorList>
    </citation>
    <scope>NUCLEOTIDE SEQUENCE</scope>
</reference>
<dbReference type="GO" id="GO:0072594">
    <property type="term" value="P:establishment of protein localization to organelle"/>
    <property type="evidence" value="ECO:0007669"/>
    <property type="project" value="TreeGrafter"/>
</dbReference>
<dbReference type="EMBL" id="AMPZ03000002">
    <property type="protein sequence ID" value="KAH9592699.1"/>
    <property type="molecule type" value="Genomic_DNA"/>
</dbReference>
<evidence type="ECO:0000256" key="5">
    <source>
        <dbReference type="ARBA" id="ARBA00009644"/>
    </source>
</evidence>
<evidence type="ECO:0000256" key="1">
    <source>
        <dbReference type="ARBA" id="ARBA00004151"/>
    </source>
</evidence>
<name>A0A6A5DE34_SCHHA</name>
<reference evidence="22" key="1">
    <citation type="journal article" date="2012" name="Nat. Genet.">
        <title>Whole-genome sequence of Schistosoma haematobium.</title>
        <authorList>
            <person name="Young N.D."/>
            <person name="Jex A.R."/>
            <person name="Li B."/>
            <person name="Liu S."/>
            <person name="Yang L."/>
            <person name="Xiong Z."/>
            <person name="Li Y."/>
            <person name="Cantacessi C."/>
            <person name="Hall R.S."/>
            <person name="Xu X."/>
            <person name="Chen F."/>
            <person name="Wu X."/>
            <person name="Zerlotini A."/>
            <person name="Oliveira G."/>
            <person name="Hofmann A."/>
            <person name="Zhang G."/>
            <person name="Fang X."/>
            <person name="Kang Y."/>
            <person name="Campbell B.E."/>
            <person name="Loukas A."/>
            <person name="Ranganathan S."/>
            <person name="Rollinson D."/>
            <person name="Rinaldi G."/>
            <person name="Brindley P.J."/>
            <person name="Yang H."/>
            <person name="Wang J."/>
            <person name="Wang J."/>
            <person name="Gasser R.B."/>
        </authorList>
    </citation>
    <scope>NUCLEOTIDE SEQUENCE</scope>
</reference>
<dbReference type="PANTHER" id="PTHR11506">
    <property type="entry name" value="LYSOSOME-ASSOCIATED MEMBRANE GLYCOPROTEIN"/>
    <property type="match status" value="1"/>
</dbReference>
<evidence type="ECO:0000256" key="20">
    <source>
        <dbReference type="PROSITE-ProRule" id="PRU00740"/>
    </source>
</evidence>
<reference evidence="22" key="3">
    <citation type="submission" date="2021-06" db="EMBL/GenBank/DDBJ databases">
        <title>Chromosome-level genome assembly for S. haematobium.</title>
        <authorList>
            <person name="Stroehlein A.J."/>
        </authorList>
    </citation>
    <scope>NUCLEOTIDE SEQUENCE</scope>
</reference>
<keyword evidence="10" id="KW-0770">Synapse</keyword>
<evidence type="ECO:0000256" key="13">
    <source>
        <dbReference type="ARBA" id="ARBA00023273"/>
    </source>
</evidence>
<evidence type="ECO:0000256" key="16">
    <source>
        <dbReference type="ARBA" id="ARBA00053950"/>
    </source>
</evidence>
<evidence type="ECO:0000256" key="3">
    <source>
        <dbReference type="ARBA" id="ARBA00004172"/>
    </source>
</evidence>
<proteinExistence type="inferred from homology"/>
<keyword evidence="6 20" id="KW-0812">Transmembrane</keyword>
<dbReference type="PANTHER" id="PTHR11506:SF35">
    <property type="entry name" value="LYSOSOME-ASSOCIATED MEMBRANE GLYCOPROTEIN 5"/>
    <property type="match status" value="1"/>
</dbReference>
<protein>
    <recommendedName>
        <fullName evidence="18">Lysosome-associated membrane glycoprotein 5</fullName>
    </recommendedName>
    <alternativeName>
        <fullName evidence="19">Lysosome-associated membrane protein 5</fullName>
    </alternativeName>
</protein>
<evidence type="ECO:0000256" key="11">
    <source>
        <dbReference type="ARBA" id="ARBA00023136"/>
    </source>
</evidence>
<evidence type="ECO:0000256" key="4">
    <source>
        <dbReference type="ARBA" id="ARBA00004279"/>
    </source>
</evidence>
<feature type="domain" description="Lysosome-associated membrane glycoprotein 2-like luminal" evidence="21">
    <location>
        <begin position="72"/>
        <end position="178"/>
    </location>
</feature>
<evidence type="ECO:0000256" key="15">
    <source>
        <dbReference type="ARBA" id="ARBA00029428"/>
    </source>
</evidence>
<evidence type="ECO:0000313" key="23">
    <source>
        <dbReference type="Proteomes" id="UP000471633"/>
    </source>
</evidence>
<evidence type="ECO:0000256" key="19">
    <source>
        <dbReference type="ARBA" id="ARBA00076257"/>
    </source>
</evidence>
<evidence type="ECO:0000256" key="6">
    <source>
        <dbReference type="ARBA" id="ARBA00022692"/>
    </source>
</evidence>
<dbReference type="Proteomes" id="UP000471633">
    <property type="component" value="Unassembled WGS sequence"/>
</dbReference>
<comment type="caution">
    <text evidence="20">Lacks conserved residue(s) required for the propagation of feature annotation.</text>
</comment>